<dbReference type="SUPFAM" id="SSF49764">
    <property type="entry name" value="HSP20-like chaperones"/>
    <property type="match status" value="1"/>
</dbReference>
<comment type="similarity">
    <text evidence="2 3">Belongs to the small heat shock protein (HSP20) family.</text>
</comment>
<dbReference type="Proteomes" id="UP000327157">
    <property type="component" value="Chromosome 11"/>
</dbReference>
<reference evidence="5 6" key="1">
    <citation type="submission" date="2019-09" db="EMBL/GenBank/DDBJ databases">
        <authorList>
            <person name="Ou C."/>
        </authorList>
    </citation>
    <scope>NUCLEOTIDE SEQUENCE [LARGE SCALE GENOMIC DNA]</scope>
    <source>
        <strain evidence="5">S2</strain>
        <tissue evidence="5">Leaf</tissue>
    </source>
</reference>
<accession>A0A5N5G0T0</accession>
<evidence type="ECO:0000256" key="2">
    <source>
        <dbReference type="PROSITE-ProRule" id="PRU00285"/>
    </source>
</evidence>
<gene>
    <name evidence="5" type="ORF">D8674_006719</name>
</gene>
<dbReference type="PANTHER" id="PTHR11527">
    <property type="entry name" value="HEAT-SHOCK PROTEIN 20 FAMILY MEMBER"/>
    <property type="match status" value="1"/>
</dbReference>
<dbReference type="EMBL" id="SMOL01000559">
    <property type="protein sequence ID" value="KAB2607002.1"/>
    <property type="molecule type" value="Genomic_DNA"/>
</dbReference>
<dbReference type="Pfam" id="PF00011">
    <property type="entry name" value="HSP20"/>
    <property type="match status" value="1"/>
</dbReference>
<feature type="domain" description="SHSP" evidence="4">
    <location>
        <begin position="22"/>
        <end position="138"/>
    </location>
</feature>
<dbReference type="InterPro" id="IPR008978">
    <property type="entry name" value="HSP20-like_chaperone"/>
</dbReference>
<keyword evidence="6" id="KW-1185">Reference proteome</keyword>
<reference evidence="5 6" key="3">
    <citation type="submission" date="2019-11" db="EMBL/GenBank/DDBJ databases">
        <title>A de novo genome assembly of a pear dwarfing rootstock.</title>
        <authorList>
            <person name="Wang F."/>
            <person name="Wang J."/>
            <person name="Li S."/>
            <person name="Zhang Y."/>
            <person name="Fang M."/>
            <person name="Ma L."/>
            <person name="Zhao Y."/>
            <person name="Jiang S."/>
        </authorList>
    </citation>
    <scope>NUCLEOTIDE SEQUENCE [LARGE SCALE GENOMIC DNA]</scope>
    <source>
        <strain evidence="5">S2</strain>
        <tissue evidence="5">Leaf</tissue>
    </source>
</reference>
<protein>
    <submittedName>
        <fullName evidence="5">18.5 kDa class I heat shock protein-like</fullName>
    </submittedName>
</protein>
<keyword evidence="1 5" id="KW-0346">Stress response</keyword>
<comment type="caution">
    <text evidence="5">The sequence shown here is derived from an EMBL/GenBank/DDBJ whole genome shotgun (WGS) entry which is preliminary data.</text>
</comment>
<reference evidence="6" key="2">
    <citation type="submission" date="2019-10" db="EMBL/GenBank/DDBJ databases">
        <title>A de novo genome assembly of a pear dwarfing rootstock.</title>
        <authorList>
            <person name="Wang F."/>
            <person name="Wang J."/>
            <person name="Li S."/>
            <person name="Zhang Y."/>
            <person name="Fang M."/>
            <person name="Ma L."/>
            <person name="Zhao Y."/>
            <person name="Jiang S."/>
        </authorList>
    </citation>
    <scope>NUCLEOTIDE SEQUENCE [LARGE SCALE GENOMIC DNA]</scope>
</reference>
<dbReference type="OrthoDB" id="5511210at2759"/>
<proteinExistence type="inferred from homology"/>
<evidence type="ECO:0000313" key="6">
    <source>
        <dbReference type="Proteomes" id="UP000327157"/>
    </source>
</evidence>
<name>A0A5N5G0T0_9ROSA</name>
<dbReference type="Gene3D" id="2.60.40.790">
    <property type="match status" value="1"/>
</dbReference>
<organism evidence="5 6">
    <name type="scientific">Pyrus ussuriensis x Pyrus communis</name>
    <dbReference type="NCBI Taxonomy" id="2448454"/>
    <lineage>
        <taxon>Eukaryota</taxon>
        <taxon>Viridiplantae</taxon>
        <taxon>Streptophyta</taxon>
        <taxon>Embryophyta</taxon>
        <taxon>Tracheophyta</taxon>
        <taxon>Spermatophyta</taxon>
        <taxon>Magnoliopsida</taxon>
        <taxon>eudicotyledons</taxon>
        <taxon>Gunneridae</taxon>
        <taxon>Pentapetalae</taxon>
        <taxon>rosids</taxon>
        <taxon>fabids</taxon>
        <taxon>Rosales</taxon>
        <taxon>Rosaceae</taxon>
        <taxon>Amygdaloideae</taxon>
        <taxon>Maleae</taxon>
        <taxon>Pyrus</taxon>
    </lineage>
</organism>
<evidence type="ECO:0000313" key="5">
    <source>
        <dbReference type="EMBL" id="KAB2607002.1"/>
    </source>
</evidence>
<dbReference type="PROSITE" id="PS01031">
    <property type="entry name" value="SHSP"/>
    <property type="match status" value="1"/>
</dbReference>
<evidence type="ECO:0000256" key="1">
    <source>
        <dbReference type="ARBA" id="ARBA00023016"/>
    </source>
</evidence>
<dbReference type="InterPro" id="IPR002068">
    <property type="entry name" value="A-crystallin/Hsp20_dom"/>
</dbReference>
<dbReference type="InterPro" id="IPR031107">
    <property type="entry name" value="Small_HSP"/>
</dbReference>
<evidence type="ECO:0000256" key="3">
    <source>
        <dbReference type="RuleBase" id="RU003616"/>
    </source>
</evidence>
<sequence>MSLIPSSRRGSKVVFDPFFLNLWDPFKDFPFPSSSSLSAIPEFSRENSAFVSTRDVKVEVEDHRVLQISGERNVEEEDKNDKWHRVARSSGKFLRRFQLPENAKVDQIKAAIENGVLSVTILKAEVKKPDVKAIDISG</sequence>
<evidence type="ECO:0000259" key="4">
    <source>
        <dbReference type="PROSITE" id="PS01031"/>
    </source>
</evidence>
<dbReference type="AlphaFoldDB" id="A0A5N5G0T0"/>